<keyword evidence="6" id="KW-0862">Zinc</keyword>
<dbReference type="InterPro" id="IPR032466">
    <property type="entry name" value="Metal_Hydrolase"/>
</dbReference>
<dbReference type="Proteomes" id="UP001500467">
    <property type="component" value="Unassembled WGS sequence"/>
</dbReference>
<reference evidence="9" key="1">
    <citation type="journal article" date="2019" name="Int. J. Syst. Evol. Microbiol.">
        <title>The Global Catalogue of Microorganisms (GCM) 10K type strain sequencing project: providing services to taxonomists for standard genome sequencing and annotation.</title>
        <authorList>
            <consortium name="The Broad Institute Genomics Platform"/>
            <consortium name="The Broad Institute Genome Sequencing Center for Infectious Disease"/>
            <person name="Wu L."/>
            <person name="Ma J."/>
        </authorList>
    </citation>
    <scope>NUCLEOTIDE SEQUENCE [LARGE SCALE GENOMIC DNA]</scope>
    <source>
        <strain evidence="9">JCM 13022</strain>
    </source>
</reference>
<dbReference type="SUPFAM" id="SSF51556">
    <property type="entry name" value="Metallo-dependent hydrolases"/>
    <property type="match status" value="1"/>
</dbReference>
<proteinExistence type="inferred from homology"/>
<evidence type="ECO:0000256" key="4">
    <source>
        <dbReference type="ARBA" id="ARBA00022723"/>
    </source>
</evidence>
<feature type="domain" description="Adenosine deaminase" evidence="7">
    <location>
        <begin position="5"/>
        <end position="253"/>
    </location>
</feature>
<dbReference type="InterPro" id="IPR006330">
    <property type="entry name" value="Ado/ade_deaminase"/>
</dbReference>
<accession>A0ABP4FNE7</accession>
<dbReference type="EC" id="3.5.4.4" evidence="3"/>
<dbReference type="PANTHER" id="PTHR11409">
    <property type="entry name" value="ADENOSINE DEAMINASE"/>
    <property type="match status" value="1"/>
</dbReference>
<dbReference type="EMBL" id="BAAALM010000002">
    <property type="protein sequence ID" value="GAA1192896.1"/>
    <property type="molecule type" value="Genomic_DNA"/>
</dbReference>
<evidence type="ECO:0000256" key="3">
    <source>
        <dbReference type="ARBA" id="ARBA00012784"/>
    </source>
</evidence>
<evidence type="ECO:0000256" key="6">
    <source>
        <dbReference type="ARBA" id="ARBA00022833"/>
    </source>
</evidence>
<protein>
    <recommendedName>
        <fullName evidence="3">adenosine deaminase</fullName>
        <ecNumber evidence="3">3.5.4.4</ecNumber>
    </recommendedName>
</protein>
<dbReference type="InterPro" id="IPR001365">
    <property type="entry name" value="A_deaminase_dom"/>
</dbReference>
<evidence type="ECO:0000256" key="1">
    <source>
        <dbReference type="ARBA" id="ARBA00001947"/>
    </source>
</evidence>
<comment type="similarity">
    <text evidence="2">Belongs to the metallo-dependent hydrolases superfamily. Adenosine and AMP deaminases family.</text>
</comment>
<dbReference type="PANTHER" id="PTHR11409:SF43">
    <property type="entry name" value="ADENOSINE DEAMINASE"/>
    <property type="match status" value="1"/>
</dbReference>
<evidence type="ECO:0000256" key="5">
    <source>
        <dbReference type="ARBA" id="ARBA00022801"/>
    </source>
</evidence>
<gene>
    <name evidence="8" type="primary">add</name>
    <name evidence="8" type="ORF">GCM10009675_04310</name>
</gene>
<keyword evidence="9" id="KW-1185">Reference proteome</keyword>
<sequence length="267" mass="28404">MAGREGGLLPYLSKIDNAAKFATTADDWWRITGEAVSDACDDGLSAVEFRFSPRFIAARTGLESDAVIEAVTDAAAGHGLPIDVGLIGIVVRDEGPRSGERQLRRLLRHADRLVGVDLAGDEAGFPAAQFAAAFGLAHDASVPVTIHAGEAAGPESVWNAVRHLHPARIGHGVRSAEDPRLLDHLAARGITLEVAVTSNVQTGAAQDRRHHQLSALVQAAVPVALCTDNPTVSNTRLSREFDIARELVGAEAADRIRRHAFTARFGR</sequence>
<evidence type="ECO:0000313" key="8">
    <source>
        <dbReference type="EMBL" id="GAA1192896.1"/>
    </source>
</evidence>
<keyword evidence="4" id="KW-0479">Metal-binding</keyword>
<keyword evidence="5" id="KW-0378">Hydrolase</keyword>
<comment type="cofactor">
    <cofactor evidence="1">
        <name>Zn(2+)</name>
        <dbReference type="ChEBI" id="CHEBI:29105"/>
    </cofactor>
</comment>
<dbReference type="Gene3D" id="3.20.20.140">
    <property type="entry name" value="Metal-dependent hydrolases"/>
    <property type="match status" value="1"/>
</dbReference>
<evidence type="ECO:0000313" key="9">
    <source>
        <dbReference type="Proteomes" id="UP001500467"/>
    </source>
</evidence>
<name>A0ABP4FNE7_9PSEU</name>
<evidence type="ECO:0000256" key="2">
    <source>
        <dbReference type="ARBA" id="ARBA00006676"/>
    </source>
</evidence>
<dbReference type="Pfam" id="PF00962">
    <property type="entry name" value="A_deaminase"/>
    <property type="match status" value="1"/>
</dbReference>
<organism evidence="8 9">
    <name type="scientific">Prauserella alba</name>
    <dbReference type="NCBI Taxonomy" id="176898"/>
    <lineage>
        <taxon>Bacteria</taxon>
        <taxon>Bacillati</taxon>
        <taxon>Actinomycetota</taxon>
        <taxon>Actinomycetes</taxon>
        <taxon>Pseudonocardiales</taxon>
        <taxon>Pseudonocardiaceae</taxon>
        <taxon>Prauserella</taxon>
    </lineage>
</organism>
<comment type="caution">
    <text evidence="8">The sequence shown here is derived from an EMBL/GenBank/DDBJ whole genome shotgun (WGS) entry which is preliminary data.</text>
</comment>
<evidence type="ECO:0000259" key="7">
    <source>
        <dbReference type="Pfam" id="PF00962"/>
    </source>
</evidence>